<evidence type="ECO:0000256" key="5">
    <source>
        <dbReference type="ARBA" id="ARBA00022989"/>
    </source>
</evidence>
<dbReference type="EMBL" id="SDHZ01000001">
    <property type="protein sequence ID" value="RXK86450.1"/>
    <property type="molecule type" value="Genomic_DNA"/>
</dbReference>
<evidence type="ECO:0000256" key="2">
    <source>
        <dbReference type="ARBA" id="ARBA00006448"/>
    </source>
</evidence>
<dbReference type="Proteomes" id="UP000290545">
    <property type="component" value="Unassembled WGS sequence"/>
</dbReference>
<dbReference type="AlphaFoldDB" id="A0A4Q1DAZ8"/>
<comment type="subcellular location">
    <subcellularLocation>
        <location evidence="1">Cell membrane</location>
        <topology evidence="1">Multi-pass membrane protein</topology>
    </subcellularLocation>
</comment>
<dbReference type="PANTHER" id="PTHR34582:SF6">
    <property type="entry name" value="UPF0702 TRANSMEMBRANE PROTEIN YCAP"/>
    <property type="match status" value="1"/>
</dbReference>
<organism evidence="9 10">
    <name type="scientific">Filimonas effusa</name>
    <dbReference type="NCBI Taxonomy" id="2508721"/>
    <lineage>
        <taxon>Bacteria</taxon>
        <taxon>Pseudomonadati</taxon>
        <taxon>Bacteroidota</taxon>
        <taxon>Chitinophagia</taxon>
        <taxon>Chitinophagales</taxon>
        <taxon>Chitinophagaceae</taxon>
        <taxon>Filimonas</taxon>
    </lineage>
</organism>
<feature type="transmembrane region" description="Helical" evidence="7">
    <location>
        <begin position="78"/>
        <end position="99"/>
    </location>
</feature>
<evidence type="ECO:0000313" key="9">
    <source>
        <dbReference type="EMBL" id="RXK86450.1"/>
    </source>
</evidence>
<dbReference type="RefSeq" id="WP_129002199.1">
    <property type="nucleotide sequence ID" value="NZ_SDHZ01000001.1"/>
</dbReference>
<dbReference type="Pfam" id="PF04239">
    <property type="entry name" value="DUF421"/>
    <property type="match status" value="1"/>
</dbReference>
<evidence type="ECO:0000256" key="4">
    <source>
        <dbReference type="ARBA" id="ARBA00022692"/>
    </source>
</evidence>
<comment type="caution">
    <text evidence="9">The sequence shown here is derived from an EMBL/GenBank/DDBJ whole genome shotgun (WGS) entry which is preliminary data.</text>
</comment>
<evidence type="ECO:0000256" key="1">
    <source>
        <dbReference type="ARBA" id="ARBA00004651"/>
    </source>
</evidence>
<keyword evidence="4 7" id="KW-0812">Transmembrane</keyword>
<evidence type="ECO:0000256" key="7">
    <source>
        <dbReference type="SAM" id="Phobius"/>
    </source>
</evidence>
<evidence type="ECO:0000256" key="3">
    <source>
        <dbReference type="ARBA" id="ARBA00022475"/>
    </source>
</evidence>
<reference evidence="9 10" key="1">
    <citation type="submission" date="2019-01" db="EMBL/GenBank/DDBJ databases">
        <title>Filimonas sp. strain TTM-71.</title>
        <authorList>
            <person name="Chen W.-M."/>
        </authorList>
    </citation>
    <scope>NUCLEOTIDE SEQUENCE [LARGE SCALE GENOMIC DNA]</scope>
    <source>
        <strain evidence="9 10">TTM-71</strain>
    </source>
</reference>
<keyword evidence="6 7" id="KW-0472">Membrane</keyword>
<keyword evidence="3" id="KW-1003">Cell membrane</keyword>
<proteinExistence type="inferred from homology"/>
<protein>
    <submittedName>
        <fullName evidence="9">DUF421 domain-containing protein</fullName>
    </submittedName>
</protein>
<evidence type="ECO:0000256" key="6">
    <source>
        <dbReference type="ARBA" id="ARBA00023136"/>
    </source>
</evidence>
<feature type="transmembrane region" description="Helical" evidence="7">
    <location>
        <begin position="53"/>
        <end position="72"/>
    </location>
</feature>
<evidence type="ECO:0000313" key="10">
    <source>
        <dbReference type="Proteomes" id="UP000290545"/>
    </source>
</evidence>
<sequence>MKKEAIKLSDIKRILIGEAPFEFLLEVLLRTGIIYCVLLLTVRLLGKRMSGQLTITELAVMILMGAIVSAPMELPERGIMQGFAILILILLLHQGVTWLEVKFKKVELVTQGIPKMLVADGVIQTAVLAHVQISKDQLFAVLRGQAIYNLGKVKRVYLETCGKFTIYKFKASKAGLSVLPPEEGRDNTMQQVKEGNESCSVCGYTREVKEAVASCPNCFNNSWEWAIL</sequence>
<gene>
    <name evidence="9" type="ORF">ESB13_06485</name>
</gene>
<feature type="transmembrane region" description="Helical" evidence="7">
    <location>
        <begin position="27"/>
        <end position="46"/>
    </location>
</feature>
<keyword evidence="5 7" id="KW-1133">Transmembrane helix</keyword>
<name>A0A4Q1DAZ8_9BACT</name>
<dbReference type="OrthoDB" id="6538282at2"/>
<feature type="domain" description="YetF C-terminal" evidence="8">
    <location>
        <begin position="102"/>
        <end position="177"/>
    </location>
</feature>
<dbReference type="GO" id="GO:0005886">
    <property type="term" value="C:plasma membrane"/>
    <property type="evidence" value="ECO:0007669"/>
    <property type="project" value="UniProtKB-SubCell"/>
</dbReference>
<comment type="similarity">
    <text evidence="2">Belongs to the UPF0702 family.</text>
</comment>
<dbReference type="Gene3D" id="3.30.240.20">
    <property type="entry name" value="bsu07140 like domains"/>
    <property type="match status" value="1"/>
</dbReference>
<dbReference type="InterPro" id="IPR023090">
    <property type="entry name" value="UPF0702_alpha/beta_dom_sf"/>
</dbReference>
<dbReference type="InterPro" id="IPR007353">
    <property type="entry name" value="DUF421"/>
</dbReference>
<evidence type="ECO:0000259" key="8">
    <source>
        <dbReference type="Pfam" id="PF04239"/>
    </source>
</evidence>
<accession>A0A4Q1DAZ8</accession>
<keyword evidence="10" id="KW-1185">Reference proteome</keyword>
<dbReference type="PANTHER" id="PTHR34582">
    <property type="entry name" value="UPF0702 TRANSMEMBRANE PROTEIN YCAP"/>
    <property type="match status" value="1"/>
</dbReference>